<proteinExistence type="predicted"/>
<keyword evidence="1" id="KW-0472">Membrane</keyword>
<protein>
    <submittedName>
        <fullName evidence="2">Uncharacterized protein</fullName>
    </submittedName>
</protein>
<organism evidence="2 3">
    <name type="scientific">Hucho hucho</name>
    <name type="common">huchen</name>
    <dbReference type="NCBI Taxonomy" id="62062"/>
    <lineage>
        <taxon>Eukaryota</taxon>
        <taxon>Metazoa</taxon>
        <taxon>Chordata</taxon>
        <taxon>Craniata</taxon>
        <taxon>Vertebrata</taxon>
        <taxon>Euteleostomi</taxon>
        <taxon>Actinopterygii</taxon>
        <taxon>Neopterygii</taxon>
        <taxon>Teleostei</taxon>
        <taxon>Protacanthopterygii</taxon>
        <taxon>Salmoniformes</taxon>
        <taxon>Salmonidae</taxon>
        <taxon>Salmoninae</taxon>
        <taxon>Hucho</taxon>
    </lineage>
</organism>
<evidence type="ECO:0000313" key="2">
    <source>
        <dbReference type="Ensembl" id="ENSHHUP00000032819.1"/>
    </source>
</evidence>
<reference evidence="2" key="3">
    <citation type="submission" date="2025-09" db="UniProtKB">
        <authorList>
            <consortium name="Ensembl"/>
        </authorList>
    </citation>
    <scope>IDENTIFICATION</scope>
</reference>
<keyword evidence="1" id="KW-1133">Transmembrane helix</keyword>
<keyword evidence="3" id="KW-1185">Reference proteome</keyword>
<evidence type="ECO:0000313" key="3">
    <source>
        <dbReference type="Proteomes" id="UP000314982"/>
    </source>
</evidence>
<dbReference type="GeneTree" id="ENSGT00940000155915"/>
<reference evidence="3" key="1">
    <citation type="submission" date="2018-06" db="EMBL/GenBank/DDBJ databases">
        <title>Genome assembly of Danube salmon.</title>
        <authorList>
            <person name="Macqueen D.J."/>
            <person name="Gundappa M.K."/>
        </authorList>
    </citation>
    <scope>NUCLEOTIDE SEQUENCE [LARGE SCALE GENOMIC DNA]</scope>
</reference>
<feature type="transmembrane region" description="Helical" evidence="1">
    <location>
        <begin position="56"/>
        <end position="76"/>
    </location>
</feature>
<reference evidence="2" key="2">
    <citation type="submission" date="2025-08" db="UniProtKB">
        <authorList>
            <consortium name="Ensembl"/>
        </authorList>
    </citation>
    <scope>IDENTIFICATION</scope>
</reference>
<evidence type="ECO:0000256" key="1">
    <source>
        <dbReference type="SAM" id="Phobius"/>
    </source>
</evidence>
<dbReference type="Ensembl" id="ENSHHUT00000034156.1">
    <property type="protein sequence ID" value="ENSHHUP00000032819.1"/>
    <property type="gene ID" value="ENSHHUG00000020782.1"/>
</dbReference>
<dbReference type="Proteomes" id="UP000314982">
    <property type="component" value="Unassembled WGS sequence"/>
</dbReference>
<accession>A0A4W5M4P9</accession>
<dbReference type="AlphaFoldDB" id="A0A4W5M4P9"/>
<name>A0A4W5M4P9_9TELE</name>
<sequence length="78" mass="8718">MFRKTGYITGPIYMTGWHFIDFPMPQVGDYELEVRGRYEGGDGPIRKIRLQGKASFLRPTLSLAAMLLLALCIVGLGI</sequence>
<keyword evidence="1" id="KW-0812">Transmembrane</keyword>